<proteinExistence type="predicted"/>
<gene>
    <name evidence="3" type="ORF">FVP60_08805</name>
</gene>
<dbReference type="EMBL" id="VRSW01000002">
    <property type="protein sequence ID" value="TXK04751.1"/>
    <property type="molecule type" value="Genomic_DNA"/>
</dbReference>
<dbReference type="GO" id="GO:0003677">
    <property type="term" value="F:DNA binding"/>
    <property type="evidence" value="ECO:0007669"/>
    <property type="project" value="UniProtKB-KW"/>
</dbReference>
<evidence type="ECO:0000313" key="3">
    <source>
        <dbReference type="EMBL" id="TXK04751.1"/>
    </source>
</evidence>
<dbReference type="Pfam" id="PF21531">
    <property type="entry name" value="Rv2175c_wHTH"/>
    <property type="match status" value="1"/>
</dbReference>
<dbReference type="InterPro" id="IPR041098">
    <property type="entry name" value="Rv2175c_C"/>
</dbReference>
<feature type="domain" description="Rv2175c C-terminal" evidence="1">
    <location>
        <begin position="63"/>
        <end position="115"/>
    </location>
</feature>
<evidence type="ECO:0000259" key="2">
    <source>
        <dbReference type="Pfam" id="PF21531"/>
    </source>
</evidence>
<dbReference type="Proteomes" id="UP000321196">
    <property type="component" value="Unassembled WGS sequence"/>
</dbReference>
<reference evidence="3 4" key="1">
    <citation type="submission" date="2019-08" db="EMBL/GenBank/DDBJ databases">
        <authorList>
            <person name="Dong K."/>
        </authorList>
    </citation>
    <scope>NUCLEOTIDE SEQUENCE [LARGE SCALE GENOMIC DNA]</scope>
    <source>
        <strain evidence="3 4">M4-8</strain>
    </source>
</reference>
<protein>
    <submittedName>
        <fullName evidence="3">DNA-binding protein</fullName>
    </submittedName>
</protein>
<dbReference type="RefSeq" id="WP_147825886.1">
    <property type="nucleotide sequence ID" value="NZ_BAAARG010000002.1"/>
</dbReference>
<keyword evidence="3" id="KW-0238">DNA-binding</keyword>
<name>A0A5C8HPL2_9MICO</name>
<organism evidence="3 4">
    <name type="scientific">Microbacterium mitrae</name>
    <dbReference type="NCBI Taxonomy" id="664640"/>
    <lineage>
        <taxon>Bacteria</taxon>
        <taxon>Bacillati</taxon>
        <taxon>Actinomycetota</taxon>
        <taxon>Actinomycetes</taxon>
        <taxon>Micrococcales</taxon>
        <taxon>Microbacteriaceae</taxon>
        <taxon>Microbacterium</taxon>
    </lineage>
</organism>
<evidence type="ECO:0000313" key="4">
    <source>
        <dbReference type="Proteomes" id="UP000321196"/>
    </source>
</evidence>
<dbReference type="OrthoDB" id="3784042at2"/>
<dbReference type="Pfam" id="PF18367">
    <property type="entry name" value="Rv2175c_C"/>
    <property type="match status" value="1"/>
</dbReference>
<keyword evidence="4" id="KW-1185">Reference proteome</keyword>
<feature type="domain" description="DNA-binding protein Rv2175c wHTH" evidence="2">
    <location>
        <begin position="10"/>
        <end position="55"/>
    </location>
</feature>
<dbReference type="AlphaFoldDB" id="A0A5C8HPL2"/>
<accession>A0A5C8HPL2</accession>
<sequence>MNAESTSPVETDWLAIPDLVEILGESVGRVRRLIDENFLIGSRRHGALKVPSVFIVDGEPLSSLRGTIIVLKDLGFSDDETIDWLLNVEPLMGQAPIASLRAGRKSEVRRIARTLI</sequence>
<dbReference type="InterPro" id="IPR048576">
    <property type="entry name" value="Rv2175c_wHTH"/>
</dbReference>
<comment type="caution">
    <text evidence="3">The sequence shown here is derived from an EMBL/GenBank/DDBJ whole genome shotgun (WGS) entry which is preliminary data.</text>
</comment>
<evidence type="ECO:0000259" key="1">
    <source>
        <dbReference type="Pfam" id="PF18367"/>
    </source>
</evidence>